<keyword evidence="3" id="KW-1185">Reference proteome</keyword>
<keyword evidence="1" id="KW-1133">Transmembrane helix</keyword>
<keyword evidence="1" id="KW-0812">Transmembrane</keyword>
<keyword evidence="1" id="KW-0472">Membrane</keyword>
<evidence type="ECO:0000256" key="1">
    <source>
        <dbReference type="SAM" id="Phobius"/>
    </source>
</evidence>
<dbReference type="KEGG" id="bhc:JFL75_01385"/>
<proteinExistence type="predicted"/>
<dbReference type="EMBL" id="CP067089">
    <property type="protein sequence ID" value="QQO09599.1"/>
    <property type="molecule type" value="Genomic_DNA"/>
</dbReference>
<reference evidence="2" key="1">
    <citation type="submission" date="2021-01" db="EMBL/GenBank/DDBJ databases">
        <title>Description of Breznakiella homolactica.</title>
        <authorList>
            <person name="Song Y."/>
            <person name="Brune A."/>
        </authorList>
    </citation>
    <scope>NUCLEOTIDE SEQUENCE</scope>
    <source>
        <strain evidence="2">RmG30</strain>
    </source>
</reference>
<name>A0A7T7XNH2_9SPIR</name>
<dbReference type="AlphaFoldDB" id="A0A7T7XNH2"/>
<sequence length="105" mass="11603">MVKTDDPISKAFADELESIGDRGPSPAEIREALHSRRKEKNISRFAFFEPSGILVCSLLSCLALVIFSGSGLEIIRPLAMDIAQSVPPDLDEQIVSFISLLRRFI</sequence>
<evidence type="ECO:0000313" key="2">
    <source>
        <dbReference type="EMBL" id="QQO09599.1"/>
    </source>
</evidence>
<dbReference type="RefSeq" id="WP_215626902.1">
    <property type="nucleotide sequence ID" value="NZ_CP067089.2"/>
</dbReference>
<protein>
    <submittedName>
        <fullName evidence="2">Uncharacterized protein</fullName>
    </submittedName>
</protein>
<evidence type="ECO:0000313" key="3">
    <source>
        <dbReference type="Proteomes" id="UP000595917"/>
    </source>
</evidence>
<gene>
    <name evidence="2" type="ORF">JFL75_01385</name>
</gene>
<dbReference type="Proteomes" id="UP000595917">
    <property type="component" value="Chromosome"/>
</dbReference>
<feature type="transmembrane region" description="Helical" evidence="1">
    <location>
        <begin position="45"/>
        <end position="67"/>
    </location>
</feature>
<accession>A0A7T7XNH2</accession>
<organism evidence="2 3">
    <name type="scientific">Breznakiella homolactica</name>
    <dbReference type="NCBI Taxonomy" id="2798577"/>
    <lineage>
        <taxon>Bacteria</taxon>
        <taxon>Pseudomonadati</taxon>
        <taxon>Spirochaetota</taxon>
        <taxon>Spirochaetia</taxon>
        <taxon>Spirochaetales</taxon>
        <taxon>Breznakiellaceae</taxon>
        <taxon>Breznakiella</taxon>
    </lineage>
</organism>